<dbReference type="GO" id="GO:0004674">
    <property type="term" value="F:protein serine/threonine kinase activity"/>
    <property type="evidence" value="ECO:0007669"/>
    <property type="project" value="UniProtKB-KW"/>
</dbReference>
<keyword evidence="2 5" id="KW-0547">Nucleotide-binding</keyword>
<dbReference type="InterPro" id="IPR011009">
    <property type="entry name" value="Kinase-like_dom_sf"/>
</dbReference>
<gene>
    <name evidence="7" type="ORF">UX45_C0014G0022</name>
</gene>
<dbReference type="PANTHER" id="PTHR43289">
    <property type="entry name" value="MITOGEN-ACTIVATED PROTEIN KINASE KINASE KINASE 20-RELATED"/>
    <property type="match status" value="1"/>
</dbReference>
<organism evidence="7 8">
    <name type="scientific">Candidatus Uhrbacteria bacterium GW2011_GWF2_46_218</name>
    <dbReference type="NCBI Taxonomy" id="1619001"/>
    <lineage>
        <taxon>Bacteria</taxon>
        <taxon>Candidatus Uhriibacteriota</taxon>
    </lineage>
</organism>
<evidence type="ECO:0000256" key="5">
    <source>
        <dbReference type="PROSITE-ProRule" id="PRU10141"/>
    </source>
</evidence>
<keyword evidence="3 7" id="KW-0418">Kinase</keyword>
<dbReference type="SMART" id="SM00220">
    <property type="entry name" value="S_TKc"/>
    <property type="match status" value="1"/>
</dbReference>
<dbReference type="CDD" id="cd14014">
    <property type="entry name" value="STKc_PknB_like"/>
    <property type="match status" value="1"/>
</dbReference>
<feature type="domain" description="Protein kinase" evidence="6">
    <location>
        <begin position="19"/>
        <end position="287"/>
    </location>
</feature>
<dbReference type="Pfam" id="PF00069">
    <property type="entry name" value="Pkinase"/>
    <property type="match status" value="1"/>
</dbReference>
<protein>
    <submittedName>
        <fullName evidence="7">Serine/threonine protein kinase</fullName>
    </submittedName>
</protein>
<dbReference type="AlphaFoldDB" id="A0A0G1PIR2"/>
<dbReference type="PANTHER" id="PTHR43289:SF6">
    <property type="entry name" value="SERINE_THREONINE-PROTEIN KINASE NEKL-3"/>
    <property type="match status" value="1"/>
</dbReference>
<dbReference type="PROSITE" id="PS50011">
    <property type="entry name" value="PROTEIN_KINASE_DOM"/>
    <property type="match status" value="1"/>
</dbReference>
<dbReference type="InterPro" id="IPR008271">
    <property type="entry name" value="Ser/Thr_kinase_AS"/>
</dbReference>
<dbReference type="SUPFAM" id="SSF56112">
    <property type="entry name" value="Protein kinase-like (PK-like)"/>
    <property type="match status" value="1"/>
</dbReference>
<keyword evidence="7" id="KW-0723">Serine/threonine-protein kinase</keyword>
<evidence type="ECO:0000256" key="4">
    <source>
        <dbReference type="ARBA" id="ARBA00022840"/>
    </source>
</evidence>
<evidence type="ECO:0000256" key="2">
    <source>
        <dbReference type="ARBA" id="ARBA00022741"/>
    </source>
</evidence>
<keyword evidence="1" id="KW-0808">Transferase</keyword>
<dbReference type="Gene3D" id="3.30.200.20">
    <property type="entry name" value="Phosphorylase Kinase, domain 1"/>
    <property type="match status" value="1"/>
</dbReference>
<evidence type="ECO:0000256" key="3">
    <source>
        <dbReference type="ARBA" id="ARBA00022777"/>
    </source>
</evidence>
<sequence length="532" mass="57789">MDSVLHGIGLLEPQTDGRFRPIHELGEGAMGSVWLVRDNTLGVDRAVKILKAIIARSPVLCSRFLREARTMASLKHAHVVTVYDYGKIKDATVGGEELYLPYIIMEFIEGGSLEEYLDLVGGPLPPRFAITEILRPILKALDVVHKAEIVHRDVKPANFLIDHGVIKLGDFGIAHAEIENATKGLTSDRDVLGTLIYMAPEQYLRSAKADARSDLYATGMILWQALRGEKPEMPLLGTRLAQDVQLMEGIHEALHPVLFRVMRAKPEDRFETAEEFLQTLEDALPLLPEDPPDVLPLTAYEKKKKEGDHSPAIVEEPVVPEDPDRPGMTIVAPEEMGDISAGSNTFLGLDEKEKSLTVMERRAGRSLLLRRGIAGAIVLSLAVAGGISWWLFSQPVGVPLDPVEAITEESVAVPDPVVEIKVPDPPPVVEEPIVKTESKTKSKVVKTIAPVEPDPLPQTPVKVSVGVDGDAKGVWISAGDASHALPAEVLPGTYTIEAQFDGERMVAGSVTITEGASATIVCQSTFAKCKKK</sequence>
<evidence type="ECO:0000313" key="8">
    <source>
        <dbReference type="Proteomes" id="UP000034705"/>
    </source>
</evidence>
<feature type="binding site" evidence="5">
    <location>
        <position position="48"/>
    </location>
    <ligand>
        <name>ATP</name>
        <dbReference type="ChEBI" id="CHEBI:30616"/>
    </ligand>
</feature>
<reference evidence="7 8" key="1">
    <citation type="journal article" date="2015" name="Nature">
        <title>rRNA introns, odd ribosomes, and small enigmatic genomes across a large radiation of phyla.</title>
        <authorList>
            <person name="Brown C.T."/>
            <person name="Hug L.A."/>
            <person name="Thomas B.C."/>
            <person name="Sharon I."/>
            <person name="Castelle C.J."/>
            <person name="Singh A."/>
            <person name="Wilkins M.J."/>
            <person name="Williams K.H."/>
            <person name="Banfield J.F."/>
        </authorList>
    </citation>
    <scope>NUCLEOTIDE SEQUENCE [LARGE SCALE GENOMIC DNA]</scope>
</reference>
<accession>A0A0G1PIR2</accession>
<dbReference type="Gene3D" id="1.10.510.10">
    <property type="entry name" value="Transferase(Phosphotransferase) domain 1"/>
    <property type="match status" value="1"/>
</dbReference>
<dbReference type="EMBL" id="LCMG01000014">
    <property type="protein sequence ID" value="KKU32636.1"/>
    <property type="molecule type" value="Genomic_DNA"/>
</dbReference>
<dbReference type="InterPro" id="IPR000719">
    <property type="entry name" value="Prot_kinase_dom"/>
</dbReference>
<keyword evidence="4 5" id="KW-0067">ATP-binding</keyword>
<evidence type="ECO:0000256" key="1">
    <source>
        <dbReference type="ARBA" id="ARBA00022679"/>
    </source>
</evidence>
<dbReference type="GO" id="GO:0005524">
    <property type="term" value="F:ATP binding"/>
    <property type="evidence" value="ECO:0007669"/>
    <property type="project" value="UniProtKB-UniRule"/>
</dbReference>
<evidence type="ECO:0000313" key="7">
    <source>
        <dbReference type="EMBL" id="KKU32636.1"/>
    </source>
</evidence>
<dbReference type="PROSITE" id="PS00107">
    <property type="entry name" value="PROTEIN_KINASE_ATP"/>
    <property type="match status" value="1"/>
</dbReference>
<evidence type="ECO:0000259" key="6">
    <source>
        <dbReference type="PROSITE" id="PS50011"/>
    </source>
</evidence>
<dbReference type="Proteomes" id="UP000034705">
    <property type="component" value="Unassembled WGS sequence"/>
</dbReference>
<dbReference type="InterPro" id="IPR017441">
    <property type="entry name" value="Protein_kinase_ATP_BS"/>
</dbReference>
<dbReference type="PROSITE" id="PS00108">
    <property type="entry name" value="PROTEIN_KINASE_ST"/>
    <property type="match status" value="1"/>
</dbReference>
<proteinExistence type="predicted"/>
<name>A0A0G1PIR2_9BACT</name>
<comment type="caution">
    <text evidence="7">The sequence shown here is derived from an EMBL/GenBank/DDBJ whole genome shotgun (WGS) entry which is preliminary data.</text>
</comment>